<dbReference type="Proteomes" id="UP000887540">
    <property type="component" value="Unplaced"/>
</dbReference>
<reference evidence="3" key="1">
    <citation type="submission" date="2022-11" db="UniProtKB">
        <authorList>
            <consortium name="WormBaseParasite"/>
        </authorList>
    </citation>
    <scope>IDENTIFICATION</scope>
</reference>
<proteinExistence type="predicted"/>
<feature type="region of interest" description="Disordered" evidence="1">
    <location>
        <begin position="1"/>
        <end position="21"/>
    </location>
</feature>
<organism evidence="2 3">
    <name type="scientific">Acrobeloides nanus</name>
    <dbReference type="NCBI Taxonomy" id="290746"/>
    <lineage>
        <taxon>Eukaryota</taxon>
        <taxon>Metazoa</taxon>
        <taxon>Ecdysozoa</taxon>
        <taxon>Nematoda</taxon>
        <taxon>Chromadorea</taxon>
        <taxon>Rhabditida</taxon>
        <taxon>Tylenchina</taxon>
        <taxon>Cephalobomorpha</taxon>
        <taxon>Cephaloboidea</taxon>
        <taxon>Cephalobidae</taxon>
        <taxon>Acrobeloides</taxon>
    </lineage>
</organism>
<evidence type="ECO:0000313" key="3">
    <source>
        <dbReference type="WBParaSite" id="ACRNAN_scaffold29750.g11286.t1"/>
    </source>
</evidence>
<protein>
    <submittedName>
        <fullName evidence="3">Uncharacterized protein</fullName>
    </submittedName>
</protein>
<name>A0A914DJZ7_9BILA</name>
<sequence>MNNGQYLDGQGLSADNTDNHETTRLVRGQVGQLMGWTRLVRGQDGHR</sequence>
<keyword evidence="2" id="KW-1185">Reference proteome</keyword>
<accession>A0A914DJZ7</accession>
<evidence type="ECO:0000256" key="1">
    <source>
        <dbReference type="SAM" id="MobiDB-lite"/>
    </source>
</evidence>
<dbReference type="AlphaFoldDB" id="A0A914DJZ7"/>
<evidence type="ECO:0000313" key="2">
    <source>
        <dbReference type="Proteomes" id="UP000887540"/>
    </source>
</evidence>
<dbReference type="WBParaSite" id="ACRNAN_scaffold29750.g11286.t1">
    <property type="protein sequence ID" value="ACRNAN_scaffold29750.g11286.t1"/>
    <property type="gene ID" value="ACRNAN_scaffold29750.g11286"/>
</dbReference>